<dbReference type="GO" id="GO:0005886">
    <property type="term" value="C:plasma membrane"/>
    <property type="evidence" value="ECO:0007669"/>
    <property type="project" value="UniProtKB-SubCell"/>
</dbReference>
<evidence type="ECO:0000256" key="1">
    <source>
        <dbReference type="ARBA" id="ARBA00004141"/>
    </source>
</evidence>
<organism evidence="13 14">
    <name type="scientific">Eubacterium uniforme</name>
    <dbReference type="NCBI Taxonomy" id="39495"/>
    <lineage>
        <taxon>Bacteria</taxon>
        <taxon>Bacillati</taxon>
        <taxon>Bacillota</taxon>
        <taxon>Clostridia</taxon>
        <taxon>Eubacteriales</taxon>
        <taxon>Eubacteriaceae</taxon>
        <taxon>Eubacterium</taxon>
    </lineage>
</organism>
<protein>
    <recommendedName>
        <fullName evidence="11 12">ATP synthase subunit a</fullName>
    </recommendedName>
    <alternativeName>
        <fullName evidence="11">ATP synthase F0 sector subunit a</fullName>
    </alternativeName>
    <alternativeName>
        <fullName evidence="11">F-ATPase subunit 6</fullName>
    </alternativeName>
</protein>
<dbReference type="GO" id="GO:0042777">
    <property type="term" value="P:proton motive force-driven plasma membrane ATP synthesis"/>
    <property type="evidence" value="ECO:0007669"/>
    <property type="project" value="TreeGrafter"/>
</dbReference>
<comment type="subcellular location">
    <subcellularLocation>
        <location evidence="11 12">Cell membrane</location>
        <topology evidence="11 12">Multi-pass membrane protein</topology>
    </subcellularLocation>
    <subcellularLocation>
        <location evidence="1">Membrane</location>
        <topology evidence="1">Multi-pass membrane protein</topology>
    </subcellularLocation>
</comment>
<evidence type="ECO:0000256" key="8">
    <source>
        <dbReference type="ARBA" id="ARBA00023065"/>
    </source>
</evidence>
<keyword evidence="9 11" id="KW-0472">Membrane</keyword>
<feature type="transmembrane region" description="Helical" evidence="11">
    <location>
        <begin position="209"/>
        <end position="230"/>
    </location>
</feature>
<keyword evidence="4 11" id="KW-0138">CF(0)</keyword>
<evidence type="ECO:0000256" key="9">
    <source>
        <dbReference type="ARBA" id="ARBA00023136"/>
    </source>
</evidence>
<dbReference type="GO" id="GO:0046933">
    <property type="term" value="F:proton-transporting ATP synthase activity, rotational mechanism"/>
    <property type="evidence" value="ECO:0007669"/>
    <property type="project" value="UniProtKB-UniRule"/>
</dbReference>
<keyword evidence="3 11" id="KW-0813">Transport</keyword>
<keyword evidence="7 11" id="KW-1133">Transmembrane helix</keyword>
<dbReference type="Proteomes" id="UP000190814">
    <property type="component" value="Unassembled WGS sequence"/>
</dbReference>
<feature type="transmembrane region" description="Helical" evidence="11">
    <location>
        <begin position="26"/>
        <end position="48"/>
    </location>
</feature>
<dbReference type="HAMAP" id="MF_01393">
    <property type="entry name" value="ATP_synth_a_bact"/>
    <property type="match status" value="1"/>
</dbReference>
<dbReference type="PANTHER" id="PTHR42823:SF3">
    <property type="entry name" value="ATP SYNTHASE SUBUNIT A, CHLOROPLASTIC"/>
    <property type="match status" value="1"/>
</dbReference>
<keyword evidence="6 11" id="KW-0375">Hydrogen ion transport</keyword>
<dbReference type="EMBL" id="FUXZ01000008">
    <property type="protein sequence ID" value="SKA67527.1"/>
    <property type="molecule type" value="Genomic_DNA"/>
</dbReference>
<reference evidence="13 14" key="1">
    <citation type="submission" date="2017-02" db="EMBL/GenBank/DDBJ databases">
        <authorList>
            <person name="Peterson S.W."/>
        </authorList>
    </citation>
    <scope>NUCLEOTIDE SEQUENCE [LARGE SCALE GENOMIC DNA]</scope>
    <source>
        <strain evidence="13 14">ATCC 35992</strain>
    </source>
</reference>
<gene>
    <name evidence="11" type="primary">atpB</name>
    <name evidence="13" type="ORF">SAMN02745111_01476</name>
</gene>
<dbReference type="InterPro" id="IPR000568">
    <property type="entry name" value="ATP_synth_F0_asu"/>
</dbReference>
<sequence>MIKPIVAEADFMINGFYKFKLFGQELYITTTHISLLLISIVFLIFVFAAKKVLLAAQADTAPKGFQNFVELIVEFIDNMVQGIMGENGARFRNYIGALFMFLILSNLSGLFGLRPPTADYGVTLPLGLITFGIIHYNGIKKNKVKHFTSLFEPFALLFPINLIGEVAVPLSLSLRLFGNILSGTVMMGLIYGMLPLLVKLGMPAALHVYFDIFSGCIQTYVFCMLTMVYVNDKISD</sequence>
<dbReference type="InterPro" id="IPR045082">
    <property type="entry name" value="ATP_syn_F0_a_bact/chloroplast"/>
</dbReference>
<evidence type="ECO:0000256" key="2">
    <source>
        <dbReference type="ARBA" id="ARBA00006810"/>
    </source>
</evidence>
<keyword evidence="5 11" id="KW-0812">Transmembrane</keyword>
<feature type="transmembrane region" description="Helical" evidence="11">
    <location>
        <begin position="94"/>
        <end position="114"/>
    </location>
</feature>
<dbReference type="InterPro" id="IPR035908">
    <property type="entry name" value="F0_ATP_A_sf"/>
</dbReference>
<dbReference type="PANTHER" id="PTHR42823">
    <property type="entry name" value="ATP SYNTHASE SUBUNIT A, CHLOROPLASTIC"/>
    <property type="match status" value="1"/>
</dbReference>
<dbReference type="Gene3D" id="1.20.120.220">
    <property type="entry name" value="ATP synthase, F0 complex, subunit A"/>
    <property type="match status" value="1"/>
</dbReference>
<evidence type="ECO:0000256" key="5">
    <source>
        <dbReference type="ARBA" id="ARBA00022692"/>
    </source>
</evidence>
<name>A0A1T4VRF7_9FIRM</name>
<evidence type="ECO:0000256" key="6">
    <source>
        <dbReference type="ARBA" id="ARBA00022781"/>
    </source>
</evidence>
<keyword evidence="11" id="KW-1003">Cell membrane</keyword>
<dbReference type="CDD" id="cd00310">
    <property type="entry name" value="ATP-synt_Fo_a_6"/>
    <property type="match status" value="1"/>
</dbReference>
<evidence type="ECO:0000313" key="13">
    <source>
        <dbReference type="EMBL" id="SKA67527.1"/>
    </source>
</evidence>
<comment type="similarity">
    <text evidence="2 11 12">Belongs to the ATPase A chain family.</text>
</comment>
<proteinExistence type="inferred from homology"/>
<evidence type="ECO:0000256" key="7">
    <source>
        <dbReference type="ARBA" id="ARBA00022989"/>
    </source>
</evidence>
<keyword evidence="10 11" id="KW-0066">ATP synthesis</keyword>
<evidence type="ECO:0000256" key="11">
    <source>
        <dbReference type="HAMAP-Rule" id="MF_01393"/>
    </source>
</evidence>
<evidence type="ECO:0000256" key="10">
    <source>
        <dbReference type="ARBA" id="ARBA00023310"/>
    </source>
</evidence>
<keyword evidence="14" id="KW-1185">Reference proteome</keyword>
<dbReference type="PRINTS" id="PR00123">
    <property type="entry name" value="ATPASEA"/>
</dbReference>
<dbReference type="PROSITE" id="PS00449">
    <property type="entry name" value="ATPASE_A"/>
    <property type="match status" value="1"/>
</dbReference>
<feature type="transmembrane region" description="Helical" evidence="11">
    <location>
        <begin position="176"/>
        <end position="197"/>
    </location>
</feature>
<dbReference type="GO" id="GO:0045259">
    <property type="term" value="C:proton-transporting ATP synthase complex"/>
    <property type="evidence" value="ECO:0007669"/>
    <property type="project" value="UniProtKB-KW"/>
</dbReference>
<comment type="function">
    <text evidence="11 12">Key component of the proton channel; it plays a direct role in the translocation of protons across the membrane.</text>
</comment>
<evidence type="ECO:0000256" key="3">
    <source>
        <dbReference type="ARBA" id="ARBA00022448"/>
    </source>
</evidence>
<accession>A0A1T4VRF7</accession>
<dbReference type="Pfam" id="PF00119">
    <property type="entry name" value="ATP-synt_A"/>
    <property type="match status" value="1"/>
</dbReference>
<dbReference type="RefSeq" id="WP_078766347.1">
    <property type="nucleotide sequence ID" value="NZ_FUXZ01000008.1"/>
</dbReference>
<evidence type="ECO:0000313" key="14">
    <source>
        <dbReference type="Proteomes" id="UP000190814"/>
    </source>
</evidence>
<dbReference type="STRING" id="39495.SAMN02745111_01476"/>
<evidence type="ECO:0000256" key="4">
    <source>
        <dbReference type="ARBA" id="ARBA00022547"/>
    </source>
</evidence>
<dbReference type="SUPFAM" id="SSF81336">
    <property type="entry name" value="F1F0 ATP synthase subunit A"/>
    <property type="match status" value="1"/>
</dbReference>
<dbReference type="InterPro" id="IPR023011">
    <property type="entry name" value="ATP_synth_F0_asu_AS"/>
</dbReference>
<keyword evidence="8 11" id="KW-0406">Ion transport</keyword>
<dbReference type="AlphaFoldDB" id="A0A1T4VRF7"/>
<dbReference type="NCBIfam" id="TIGR01131">
    <property type="entry name" value="ATP_synt_6_or_A"/>
    <property type="match status" value="1"/>
</dbReference>
<evidence type="ECO:0000256" key="12">
    <source>
        <dbReference type="RuleBase" id="RU000483"/>
    </source>
</evidence>
<feature type="transmembrane region" description="Helical" evidence="11">
    <location>
        <begin position="120"/>
        <end position="138"/>
    </location>
</feature>
<dbReference type="OrthoDB" id="9789241at2"/>